<dbReference type="EMBL" id="JBHTBJ010000038">
    <property type="protein sequence ID" value="MFC7278842.1"/>
    <property type="molecule type" value="Genomic_DNA"/>
</dbReference>
<accession>A0ABW2I1V4</accession>
<protein>
    <submittedName>
        <fullName evidence="3">MarR family winged helix-turn-helix transcriptional regulator</fullName>
    </submittedName>
</protein>
<sequence length="284" mass="28916">MTNTTGGGSARDRTPPPDDDVPWLTTDERNAWMTLISLLASLPTAIDAQLKRDSGLNFFEYSILSALARRQGRAVRMNTLAQYAGGSASRLSHAVTRLERQGWVRREVHNTDVRCTEAMLTEKGMAMLEAAAPGHVREARRLVFDAIAPEQVGQLRQICRQLVGSASPELALALEQAIAEAAAEEAAEDPASGAEEFDRAILERTADSPCTAAVGSFESSCTEGFESAGASGGVEGLGSAGAAGGSASGSAGAAGVGSAGGLAVGPSGAGVGSAGGSGRLGARD</sequence>
<dbReference type="SUPFAM" id="SSF46785">
    <property type="entry name" value="Winged helix' DNA-binding domain"/>
    <property type="match status" value="1"/>
</dbReference>
<dbReference type="Pfam" id="PF12802">
    <property type="entry name" value="MarR_2"/>
    <property type="match status" value="1"/>
</dbReference>
<dbReference type="InterPro" id="IPR036390">
    <property type="entry name" value="WH_DNA-bd_sf"/>
</dbReference>
<dbReference type="PANTHER" id="PTHR33164:SF99">
    <property type="entry name" value="MARR FAMILY REGULATORY PROTEIN"/>
    <property type="match status" value="1"/>
</dbReference>
<evidence type="ECO:0000256" key="1">
    <source>
        <dbReference type="SAM" id="MobiDB-lite"/>
    </source>
</evidence>
<evidence type="ECO:0000313" key="3">
    <source>
        <dbReference type="EMBL" id="MFC7278842.1"/>
    </source>
</evidence>
<comment type="caution">
    <text evidence="3">The sequence shown here is derived from an EMBL/GenBank/DDBJ whole genome shotgun (WGS) entry which is preliminary data.</text>
</comment>
<reference evidence="4" key="1">
    <citation type="journal article" date="2019" name="Int. J. Syst. Evol. Microbiol.">
        <title>The Global Catalogue of Microorganisms (GCM) 10K type strain sequencing project: providing services to taxonomists for standard genome sequencing and annotation.</title>
        <authorList>
            <consortium name="The Broad Institute Genomics Platform"/>
            <consortium name="The Broad Institute Genome Sequencing Center for Infectious Disease"/>
            <person name="Wu L."/>
            <person name="Ma J."/>
        </authorList>
    </citation>
    <scope>NUCLEOTIDE SEQUENCE [LARGE SCALE GENOMIC DNA]</scope>
    <source>
        <strain evidence="4">XZYJT-10</strain>
    </source>
</reference>
<evidence type="ECO:0000313" key="4">
    <source>
        <dbReference type="Proteomes" id="UP001596548"/>
    </source>
</evidence>
<feature type="region of interest" description="Disordered" evidence="1">
    <location>
        <begin position="1"/>
        <end position="23"/>
    </location>
</feature>
<dbReference type="InterPro" id="IPR036388">
    <property type="entry name" value="WH-like_DNA-bd_sf"/>
</dbReference>
<feature type="region of interest" description="Disordered" evidence="1">
    <location>
        <begin position="237"/>
        <end position="259"/>
    </location>
</feature>
<evidence type="ECO:0000259" key="2">
    <source>
        <dbReference type="PROSITE" id="PS50995"/>
    </source>
</evidence>
<organism evidence="3 4">
    <name type="scientific">Paractinoplanes rhizophilus</name>
    <dbReference type="NCBI Taxonomy" id="1416877"/>
    <lineage>
        <taxon>Bacteria</taxon>
        <taxon>Bacillati</taxon>
        <taxon>Actinomycetota</taxon>
        <taxon>Actinomycetes</taxon>
        <taxon>Micromonosporales</taxon>
        <taxon>Micromonosporaceae</taxon>
        <taxon>Paractinoplanes</taxon>
    </lineage>
</organism>
<dbReference type="Proteomes" id="UP001596548">
    <property type="component" value="Unassembled WGS sequence"/>
</dbReference>
<dbReference type="InterPro" id="IPR000835">
    <property type="entry name" value="HTH_MarR-typ"/>
</dbReference>
<dbReference type="RefSeq" id="WP_378975953.1">
    <property type="nucleotide sequence ID" value="NZ_JBHTBJ010000038.1"/>
</dbReference>
<proteinExistence type="predicted"/>
<gene>
    <name evidence="3" type="ORF">ACFQS1_33170</name>
</gene>
<dbReference type="PROSITE" id="PS50995">
    <property type="entry name" value="HTH_MARR_2"/>
    <property type="match status" value="1"/>
</dbReference>
<name>A0ABW2I1V4_9ACTN</name>
<dbReference type="Gene3D" id="1.10.10.10">
    <property type="entry name" value="Winged helix-like DNA-binding domain superfamily/Winged helix DNA-binding domain"/>
    <property type="match status" value="1"/>
</dbReference>
<keyword evidence="4" id="KW-1185">Reference proteome</keyword>
<dbReference type="PANTHER" id="PTHR33164">
    <property type="entry name" value="TRANSCRIPTIONAL REGULATOR, MARR FAMILY"/>
    <property type="match status" value="1"/>
</dbReference>
<dbReference type="InterPro" id="IPR039422">
    <property type="entry name" value="MarR/SlyA-like"/>
</dbReference>
<dbReference type="SMART" id="SM00347">
    <property type="entry name" value="HTH_MARR"/>
    <property type="match status" value="1"/>
</dbReference>
<feature type="domain" description="HTH marR-type" evidence="2">
    <location>
        <begin position="32"/>
        <end position="164"/>
    </location>
</feature>